<dbReference type="InterPro" id="IPR011856">
    <property type="entry name" value="tRNA_endonuc-like_dom_sf"/>
</dbReference>
<keyword evidence="4" id="KW-0255">Endonuclease</keyword>
<feature type="domain" description="Restriction endonuclease type IV Mrr" evidence="2">
    <location>
        <begin position="146"/>
        <end position="261"/>
    </location>
</feature>
<dbReference type="EMBL" id="CP136137">
    <property type="protein sequence ID" value="WYY09574.1"/>
    <property type="molecule type" value="Genomic_DNA"/>
</dbReference>
<dbReference type="Proteomes" id="UP001479933">
    <property type="component" value="Chromosome"/>
</dbReference>
<dbReference type="InterPro" id="IPR025745">
    <property type="entry name" value="Mrr-like_N_dom"/>
</dbReference>
<dbReference type="InterPro" id="IPR011335">
    <property type="entry name" value="Restrct_endonuc-II-like"/>
</dbReference>
<keyword evidence="4" id="KW-0378">Hydrolase</keyword>
<dbReference type="InterPro" id="IPR052906">
    <property type="entry name" value="Type_IV_Methyl-Rstrct_Enzyme"/>
</dbReference>
<dbReference type="EC" id="3.1.21.-" evidence="4"/>
<keyword evidence="4" id="KW-0540">Nuclease</keyword>
<organism evidence="4 5">
    <name type="scientific">Gordonia hydrophobica</name>
    <dbReference type="NCBI Taxonomy" id="40516"/>
    <lineage>
        <taxon>Bacteria</taxon>
        <taxon>Bacillati</taxon>
        <taxon>Actinomycetota</taxon>
        <taxon>Actinomycetes</taxon>
        <taxon>Mycobacteriales</taxon>
        <taxon>Gordoniaceae</taxon>
        <taxon>Gordonia</taxon>
    </lineage>
</organism>
<reference evidence="4 5" key="1">
    <citation type="journal article" date="2023" name="Virus Evol.">
        <title>Computational host range prediction-The good, the bad, and the ugly.</title>
        <authorList>
            <person name="Howell A.A."/>
            <person name="Versoza C.J."/>
            <person name="Pfeifer S.P."/>
        </authorList>
    </citation>
    <scope>NUCLEOTIDE SEQUENCE [LARGE SCALE GENOMIC DNA]</scope>
    <source>
        <strain evidence="4 5">1610/1b</strain>
    </source>
</reference>
<accession>A0ABZ2U732</accession>
<dbReference type="PANTHER" id="PTHR30015:SF7">
    <property type="entry name" value="TYPE IV METHYL-DIRECTED RESTRICTION ENZYME ECOKMRR"/>
    <property type="match status" value="1"/>
</dbReference>
<evidence type="ECO:0000313" key="5">
    <source>
        <dbReference type="Proteomes" id="UP001479933"/>
    </source>
</evidence>
<keyword evidence="5" id="KW-1185">Reference proteome</keyword>
<name>A0ABZ2U732_9ACTN</name>
<dbReference type="Gene3D" id="3.40.1350.10">
    <property type="match status" value="1"/>
</dbReference>
<gene>
    <name evidence="4" type="ORF">RVF87_09180</name>
</gene>
<feature type="region of interest" description="Disordered" evidence="1">
    <location>
        <begin position="109"/>
        <end position="133"/>
    </location>
</feature>
<dbReference type="InterPro" id="IPR007560">
    <property type="entry name" value="Restrct_endonuc_IV_Mrr"/>
</dbReference>
<feature type="domain" description="Restriction system protein Mrr-like N-terminal" evidence="3">
    <location>
        <begin position="10"/>
        <end position="94"/>
    </location>
</feature>
<proteinExistence type="predicted"/>
<dbReference type="Pfam" id="PF04471">
    <property type="entry name" value="Mrr_cat"/>
    <property type="match status" value="1"/>
</dbReference>
<sequence>MSMSPKVPSYRQMLWPTLQSVISLGGSASIEELDTAVIDLERYPEEMQAVLHGDGPGTEVNYRLAWARTYLKGMGLLTNSKRGVWSVTEAGRAATPGVIEPLHAEYRLRTKQTRDEKRQDKPDDDVPEHRDVDESDWQEVLLDTLLAMSPKGFENLARRLLRESGFSSVVVTGQSGDGGIDGMGVLQVSLLSFPVYFQCKRYKGSVGSGAVRDFRGAMVGRGEKGLLITTGAFTKEAQVESKRDGAPPIDLIDGARLCELLKENSLGVDTTPRVVEDITIHPDFFRSLEPGL</sequence>
<dbReference type="SUPFAM" id="SSF52980">
    <property type="entry name" value="Restriction endonuclease-like"/>
    <property type="match status" value="1"/>
</dbReference>
<evidence type="ECO:0000313" key="4">
    <source>
        <dbReference type="EMBL" id="WYY09574.1"/>
    </source>
</evidence>
<evidence type="ECO:0000256" key="1">
    <source>
        <dbReference type="SAM" id="MobiDB-lite"/>
    </source>
</evidence>
<dbReference type="GO" id="GO:0004519">
    <property type="term" value="F:endonuclease activity"/>
    <property type="evidence" value="ECO:0007669"/>
    <property type="project" value="UniProtKB-KW"/>
</dbReference>
<protein>
    <submittedName>
        <fullName evidence="4">Restriction endonuclease</fullName>
        <ecNumber evidence="4">3.1.21.-</ecNumber>
    </submittedName>
</protein>
<evidence type="ECO:0000259" key="3">
    <source>
        <dbReference type="Pfam" id="PF14338"/>
    </source>
</evidence>
<feature type="compositionally biased region" description="Basic and acidic residues" evidence="1">
    <location>
        <begin position="109"/>
        <end position="121"/>
    </location>
</feature>
<evidence type="ECO:0000259" key="2">
    <source>
        <dbReference type="Pfam" id="PF04471"/>
    </source>
</evidence>
<dbReference type="PANTHER" id="PTHR30015">
    <property type="entry name" value="MRR RESTRICTION SYSTEM PROTEIN"/>
    <property type="match status" value="1"/>
</dbReference>
<dbReference type="GO" id="GO:0016787">
    <property type="term" value="F:hydrolase activity"/>
    <property type="evidence" value="ECO:0007669"/>
    <property type="project" value="UniProtKB-KW"/>
</dbReference>
<dbReference type="Pfam" id="PF14338">
    <property type="entry name" value="Mrr_N"/>
    <property type="match status" value="1"/>
</dbReference>